<gene>
    <name evidence="3" type="ORF">CYMTET_26442</name>
</gene>
<reference evidence="3 4" key="1">
    <citation type="journal article" date="2015" name="Genome Biol. Evol.">
        <title>Comparative Genomics of a Bacterivorous Green Alga Reveals Evolutionary Causalities and Consequences of Phago-Mixotrophic Mode of Nutrition.</title>
        <authorList>
            <person name="Burns J.A."/>
            <person name="Paasch A."/>
            <person name="Narechania A."/>
            <person name="Kim E."/>
        </authorList>
    </citation>
    <scope>NUCLEOTIDE SEQUENCE [LARGE SCALE GENOMIC DNA]</scope>
    <source>
        <strain evidence="3 4">PLY_AMNH</strain>
    </source>
</reference>
<organism evidence="3 4">
    <name type="scientific">Cymbomonas tetramitiformis</name>
    <dbReference type="NCBI Taxonomy" id="36881"/>
    <lineage>
        <taxon>Eukaryota</taxon>
        <taxon>Viridiplantae</taxon>
        <taxon>Chlorophyta</taxon>
        <taxon>Pyramimonadophyceae</taxon>
        <taxon>Pyramimonadales</taxon>
        <taxon>Pyramimonadaceae</taxon>
        <taxon>Cymbomonas</taxon>
    </lineage>
</organism>
<feature type="signal peptide" evidence="2">
    <location>
        <begin position="1"/>
        <end position="17"/>
    </location>
</feature>
<keyword evidence="4" id="KW-1185">Reference proteome</keyword>
<dbReference type="EMBL" id="LGRX02014327">
    <property type="protein sequence ID" value="KAK3264833.1"/>
    <property type="molecule type" value="Genomic_DNA"/>
</dbReference>
<sequence length="113" mass="12832">MCLLCMANYILLRSTFTFVQLVASDRHTSDPLDVRELFGRVIQIMNAYIDSTGRDDAARRTSPHATQERSFGAEEHGSEMRAEYDKNKAMMRRCLCAPLPPGWSDFLAPLLFS</sequence>
<feature type="chain" id="PRO_5042169771" evidence="2">
    <location>
        <begin position="18"/>
        <end position="113"/>
    </location>
</feature>
<dbReference type="Proteomes" id="UP001190700">
    <property type="component" value="Unassembled WGS sequence"/>
</dbReference>
<name>A0AAE0FSG0_9CHLO</name>
<evidence type="ECO:0000313" key="4">
    <source>
        <dbReference type="Proteomes" id="UP001190700"/>
    </source>
</evidence>
<dbReference type="AlphaFoldDB" id="A0AAE0FSG0"/>
<comment type="caution">
    <text evidence="3">The sequence shown here is derived from an EMBL/GenBank/DDBJ whole genome shotgun (WGS) entry which is preliminary data.</text>
</comment>
<evidence type="ECO:0000256" key="2">
    <source>
        <dbReference type="SAM" id="SignalP"/>
    </source>
</evidence>
<proteinExistence type="predicted"/>
<protein>
    <submittedName>
        <fullName evidence="3">Uncharacterized protein</fullName>
    </submittedName>
</protein>
<evidence type="ECO:0000256" key="1">
    <source>
        <dbReference type="SAM" id="MobiDB-lite"/>
    </source>
</evidence>
<keyword evidence="2" id="KW-0732">Signal</keyword>
<evidence type="ECO:0000313" key="3">
    <source>
        <dbReference type="EMBL" id="KAK3264833.1"/>
    </source>
</evidence>
<feature type="compositionally biased region" description="Basic and acidic residues" evidence="1">
    <location>
        <begin position="71"/>
        <end position="82"/>
    </location>
</feature>
<feature type="region of interest" description="Disordered" evidence="1">
    <location>
        <begin position="53"/>
        <end position="82"/>
    </location>
</feature>
<accession>A0AAE0FSG0</accession>